<evidence type="ECO:0000313" key="1">
    <source>
        <dbReference type="EMBL" id="KAJ3645867.1"/>
    </source>
</evidence>
<comment type="caution">
    <text evidence="1">The sequence shown here is derived from an EMBL/GenBank/DDBJ whole genome shotgun (WGS) entry which is preliminary data.</text>
</comment>
<dbReference type="AlphaFoldDB" id="A0AA38I0X0"/>
<accession>A0AA38I0X0</accession>
<sequence>MPSNKKIVVKGKVIHSQAREIIANVLRFMKDEAENGEKIPLKNFRARILAGTKIGRSTYNRIQKEAHDVEVVPKNVENVAVQRVIIHEGEIEAIRTIIHYAILEKGHNDVPFISINHELILQIFSTKL</sequence>
<gene>
    <name evidence="1" type="ORF">Zmor_023490</name>
</gene>
<keyword evidence="2" id="KW-1185">Reference proteome</keyword>
<dbReference type="EMBL" id="JALNTZ010000007">
    <property type="protein sequence ID" value="KAJ3645867.1"/>
    <property type="molecule type" value="Genomic_DNA"/>
</dbReference>
<protein>
    <submittedName>
        <fullName evidence="1">Uncharacterized protein</fullName>
    </submittedName>
</protein>
<reference evidence="1" key="1">
    <citation type="journal article" date="2023" name="G3 (Bethesda)">
        <title>Whole genome assemblies of Zophobas morio and Tenebrio molitor.</title>
        <authorList>
            <person name="Kaur S."/>
            <person name="Stinson S.A."/>
            <person name="diCenzo G.C."/>
        </authorList>
    </citation>
    <scope>NUCLEOTIDE SEQUENCE</scope>
    <source>
        <strain evidence="1">QUZm001</strain>
    </source>
</reference>
<dbReference type="Proteomes" id="UP001168821">
    <property type="component" value="Unassembled WGS sequence"/>
</dbReference>
<organism evidence="1 2">
    <name type="scientific">Zophobas morio</name>
    <dbReference type="NCBI Taxonomy" id="2755281"/>
    <lineage>
        <taxon>Eukaryota</taxon>
        <taxon>Metazoa</taxon>
        <taxon>Ecdysozoa</taxon>
        <taxon>Arthropoda</taxon>
        <taxon>Hexapoda</taxon>
        <taxon>Insecta</taxon>
        <taxon>Pterygota</taxon>
        <taxon>Neoptera</taxon>
        <taxon>Endopterygota</taxon>
        <taxon>Coleoptera</taxon>
        <taxon>Polyphaga</taxon>
        <taxon>Cucujiformia</taxon>
        <taxon>Tenebrionidae</taxon>
        <taxon>Zophobas</taxon>
    </lineage>
</organism>
<evidence type="ECO:0000313" key="2">
    <source>
        <dbReference type="Proteomes" id="UP001168821"/>
    </source>
</evidence>
<name>A0AA38I0X0_9CUCU</name>
<proteinExistence type="predicted"/>